<organism evidence="3 4">
    <name type="scientific">Neolewinella litorea</name>
    <dbReference type="NCBI Taxonomy" id="2562452"/>
    <lineage>
        <taxon>Bacteria</taxon>
        <taxon>Pseudomonadati</taxon>
        <taxon>Bacteroidota</taxon>
        <taxon>Saprospiria</taxon>
        <taxon>Saprospirales</taxon>
        <taxon>Lewinellaceae</taxon>
        <taxon>Neolewinella</taxon>
    </lineage>
</organism>
<evidence type="ECO:0000313" key="4">
    <source>
        <dbReference type="Proteomes" id="UP000308528"/>
    </source>
</evidence>
<dbReference type="OrthoDB" id="1488578at2"/>
<dbReference type="Proteomes" id="UP000308528">
    <property type="component" value="Unassembled WGS sequence"/>
</dbReference>
<dbReference type="InterPro" id="IPR028994">
    <property type="entry name" value="Integrin_alpha_N"/>
</dbReference>
<dbReference type="RefSeq" id="WP_136456469.1">
    <property type="nucleotide sequence ID" value="NZ_SRSF01000001.1"/>
</dbReference>
<sequence length="857" mass="94643">MRWGSGTIVALSLISVLCTCDRAAEEAPAPLFKVRQGTGVNNINELRPTESLNIVEYLYYYNGGGVAATDISGDGLPDLYFTNNQRPNAYFINEGNWRFRDATEEAGVAGAGQWSTGVSVTDVNADGLPDIYVCNVDGYKGLSGKNELFVQQSDGTFQDRAANYGLDFGGFNTQAYWFDYDLDGDEDVYLLRHSVHNDATYRDAAEREVPDSLAGDRLLRNEGESFRDVTRQMGLYSSRIGYGLSAAVADFDGNGYPDIYVCNDFSENDYYYLNRAGETFEEVIRERTGHTSNFSMGSDVGDLDNDGRPDLVTLDMRPENEEVLKATVSAEPYNLYRLKRRAGYHDQLPRNNVQWNRGGGNFSEIGEMSGLAATDWSWSVLIEDFDLDGTDEIFVANGIERRPNDLDYLKFISSAVARKSSNLAVAEMMPSGHVPNVVFKRDTALRYRPVEWGLSFHGSTTGAATADFDGDGDPDLVINNVNAPAILYENTVRDGHRKQPDSAASNNTQGLKGGLRAPGARDAVTRAPFMMARQRGFLSQSDYAGPGTRARGVPATTADSTAYAIVEYGSDAPISVPGADNTFDRDPLQPFPGAVPDGKPEYTLQVETADLRVEAGMWLPIRIGRRVDGQWAYEVVEGTRGWWQSLAIVGEAGREEILAGNWGWNSSLGEPTSAEPLRLYLVDVDGNGRRDPLITYVRGGKEYTLADKDELAGQFPAWRRNNLSYADFSRRGFRENFPNLEVEPLQAENLAHVRIVRNTEGEWAAQSLPVATQLTPINSILPTPSGYLLAGNKLDVLPRVGRQDAAALQLLRPDGRVEFIDLGPGYNHREARHIRIAGRDRYRIDFADGAWVVLRLP</sequence>
<dbReference type="Pfam" id="PF13517">
    <property type="entry name" value="FG-GAP_3"/>
    <property type="match status" value="3"/>
</dbReference>
<dbReference type="Gene3D" id="2.130.10.130">
    <property type="entry name" value="Integrin alpha, N-terminal"/>
    <property type="match status" value="2"/>
</dbReference>
<evidence type="ECO:0000256" key="1">
    <source>
        <dbReference type="ARBA" id="ARBA00022729"/>
    </source>
</evidence>
<comment type="caution">
    <text evidence="3">The sequence shown here is derived from an EMBL/GenBank/DDBJ whole genome shotgun (WGS) entry which is preliminary data.</text>
</comment>
<protein>
    <submittedName>
        <fullName evidence="3">VCBS repeat-containing protein</fullName>
    </submittedName>
</protein>
<dbReference type="PANTHER" id="PTHR16026:SF0">
    <property type="entry name" value="CARTILAGE ACIDIC PROTEIN 1"/>
    <property type="match status" value="1"/>
</dbReference>
<dbReference type="InterPro" id="IPR027039">
    <property type="entry name" value="Crtac1"/>
</dbReference>
<dbReference type="InterPro" id="IPR013517">
    <property type="entry name" value="FG-GAP"/>
</dbReference>
<evidence type="ECO:0000313" key="3">
    <source>
        <dbReference type="EMBL" id="THH41625.1"/>
    </source>
</evidence>
<proteinExistence type="predicted"/>
<keyword evidence="4" id="KW-1185">Reference proteome</keyword>
<dbReference type="EMBL" id="SRSF01000001">
    <property type="protein sequence ID" value="THH41625.1"/>
    <property type="molecule type" value="Genomic_DNA"/>
</dbReference>
<reference evidence="3 4" key="1">
    <citation type="submission" date="2019-04" db="EMBL/GenBank/DDBJ databases">
        <title>Lewinella litorea sp. nov., isolated from a marine sand.</title>
        <authorList>
            <person name="Yoon J.-H."/>
        </authorList>
    </citation>
    <scope>NUCLEOTIDE SEQUENCE [LARGE SCALE GENOMIC DNA]</scope>
    <source>
        <strain evidence="3 4">HSMS-39</strain>
    </source>
</reference>
<evidence type="ECO:0000256" key="2">
    <source>
        <dbReference type="SAM" id="MobiDB-lite"/>
    </source>
</evidence>
<accession>A0A4S4NR19</accession>
<dbReference type="AlphaFoldDB" id="A0A4S4NR19"/>
<dbReference type="PANTHER" id="PTHR16026">
    <property type="entry name" value="CARTILAGE ACIDIC PROTEIN 1"/>
    <property type="match status" value="1"/>
</dbReference>
<dbReference type="SUPFAM" id="SSF69318">
    <property type="entry name" value="Integrin alpha N-terminal domain"/>
    <property type="match status" value="1"/>
</dbReference>
<gene>
    <name evidence="3" type="ORF">E4021_03255</name>
</gene>
<feature type="region of interest" description="Disordered" evidence="2">
    <location>
        <begin position="494"/>
        <end position="518"/>
    </location>
</feature>
<name>A0A4S4NR19_9BACT</name>
<keyword evidence="1" id="KW-0732">Signal</keyword>